<evidence type="ECO:0000256" key="1">
    <source>
        <dbReference type="SAM" id="Coils"/>
    </source>
</evidence>
<gene>
    <name evidence="4" type="ORF">BAMA_14765</name>
</gene>
<dbReference type="AlphaFoldDB" id="A0A073KEC5"/>
<dbReference type="Pfam" id="PF11495">
    <property type="entry name" value="Regulator_TrmB"/>
    <property type="match status" value="1"/>
</dbReference>
<evidence type="ECO:0000313" key="4">
    <source>
        <dbReference type="EMBL" id="KEK20668.1"/>
    </source>
</evidence>
<dbReference type="PANTHER" id="PTHR34293:SF1">
    <property type="entry name" value="HTH-TYPE TRANSCRIPTIONAL REGULATOR TRMBL2"/>
    <property type="match status" value="1"/>
</dbReference>
<dbReference type="RefSeq" id="WP_034636955.1">
    <property type="nucleotide sequence ID" value="NZ_CBCSJC010000020.1"/>
</dbReference>
<dbReference type="InterPro" id="IPR002831">
    <property type="entry name" value="Tscrpt_reg_TrmB_N"/>
</dbReference>
<dbReference type="Gene3D" id="1.10.10.10">
    <property type="entry name" value="Winged helix-like DNA-binding domain superfamily/Winged helix DNA-binding domain"/>
    <property type="match status" value="1"/>
</dbReference>
<comment type="caution">
    <text evidence="4">The sequence shown here is derived from an EMBL/GenBank/DDBJ whole genome shotgun (WGS) entry which is preliminary data.</text>
</comment>
<proteinExistence type="predicted"/>
<dbReference type="OrthoDB" id="1493540at2"/>
<dbReference type="InterPro" id="IPR021586">
    <property type="entry name" value="Tscrpt_reg_TrmB_C"/>
</dbReference>
<dbReference type="Proteomes" id="UP000027822">
    <property type="component" value="Unassembled WGS sequence"/>
</dbReference>
<evidence type="ECO:0000259" key="2">
    <source>
        <dbReference type="Pfam" id="PF01978"/>
    </source>
</evidence>
<dbReference type="STRING" id="574376.BAMA_14765"/>
<dbReference type="InterPro" id="IPR036390">
    <property type="entry name" value="WH_DNA-bd_sf"/>
</dbReference>
<dbReference type="PANTHER" id="PTHR34293">
    <property type="entry name" value="HTH-TYPE TRANSCRIPTIONAL REGULATOR TRMBL2"/>
    <property type="match status" value="1"/>
</dbReference>
<keyword evidence="1" id="KW-0175">Coiled coil</keyword>
<feature type="coiled-coil region" evidence="1">
    <location>
        <begin position="111"/>
        <end position="154"/>
    </location>
</feature>
<feature type="domain" description="Transcription regulator TrmB N-terminal" evidence="2">
    <location>
        <begin position="8"/>
        <end position="73"/>
    </location>
</feature>
<evidence type="ECO:0000313" key="5">
    <source>
        <dbReference type="Proteomes" id="UP000027822"/>
    </source>
</evidence>
<dbReference type="CDD" id="cd09124">
    <property type="entry name" value="PLDc_like_TrmB_middle"/>
    <property type="match status" value="1"/>
</dbReference>
<dbReference type="InterPro" id="IPR036388">
    <property type="entry name" value="WH-like_DNA-bd_sf"/>
</dbReference>
<keyword evidence="5" id="KW-1185">Reference proteome</keyword>
<reference evidence="4 5" key="1">
    <citation type="submission" date="2014-06" db="EMBL/GenBank/DDBJ databases">
        <title>Draft genome sequence of Bacillus manliponensis JCM 15802 (MCCC 1A00708).</title>
        <authorList>
            <person name="Lai Q."/>
            <person name="Liu Y."/>
            <person name="Shao Z."/>
        </authorList>
    </citation>
    <scope>NUCLEOTIDE SEQUENCE [LARGE SCALE GENOMIC DNA]</scope>
    <source>
        <strain evidence="4 5">JCM 15802</strain>
    </source>
</reference>
<accession>A0A073KEC5</accession>
<dbReference type="EMBL" id="JOTN01000003">
    <property type="protein sequence ID" value="KEK20668.1"/>
    <property type="molecule type" value="Genomic_DNA"/>
</dbReference>
<sequence length="270" mass="30861">MDDIVKELQKLGFSQYECKAYIGLLKHYPATGYEISKGTGVPRSTIYEVLGKLIDKGAVHIVPSEPVKYVPVAASELINRLRKQFQESFDYLDKQLTSLEKEREIDVISHIRSEDVIVQEMAEMIERAEEELWISVWEGQIEKIKKSVRKKEREDVPIFSVIFGAPHVKLGATFHHNYMIPDVVAERMGGHLTVITRDGKEVLIANISETGTSWAVKTHDPALVLVATEYIRHDIMMEEMMKEYGSDKLDALWRSNPHLVHVVSGKRFVK</sequence>
<dbReference type="eggNOG" id="COG1378">
    <property type="taxonomic scope" value="Bacteria"/>
</dbReference>
<dbReference type="SUPFAM" id="SSF46785">
    <property type="entry name" value="Winged helix' DNA-binding domain"/>
    <property type="match status" value="1"/>
</dbReference>
<protein>
    <submittedName>
        <fullName evidence="4">Transcriptional regulator</fullName>
    </submittedName>
</protein>
<organism evidence="4 5">
    <name type="scientific">Bacillus manliponensis</name>
    <dbReference type="NCBI Taxonomy" id="574376"/>
    <lineage>
        <taxon>Bacteria</taxon>
        <taxon>Bacillati</taxon>
        <taxon>Bacillota</taxon>
        <taxon>Bacilli</taxon>
        <taxon>Bacillales</taxon>
        <taxon>Bacillaceae</taxon>
        <taxon>Bacillus</taxon>
        <taxon>Bacillus cereus group</taxon>
    </lineage>
</organism>
<feature type="domain" description="Transcription regulator TrmB C-terminal" evidence="3">
    <location>
        <begin position="108"/>
        <end position="225"/>
    </location>
</feature>
<evidence type="ECO:0000259" key="3">
    <source>
        <dbReference type="Pfam" id="PF11495"/>
    </source>
</evidence>
<dbReference type="Pfam" id="PF01978">
    <property type="entry name" value="TrmB"/>
    <property type="match status" value="1"/>
</dbReference>
<dbReference type="InterPro" id="IPR051797">
    <property type="entry name" value="TrmB-like"/>
</dbReference>
<name>A0A073KEC5_9BACI</name>